<feature type="chain" id="PRO_5046496786" evidence="5">
    <location>
        <begin position="23"/>
        <end position="2061"/>
    </location>
</feature>
<dbReference type="Proteomes" id="UP001648503">
    <property type="component" value="Unassembled WGS sequence"/>
</dbReference>
<keyword evidence="3" id="KW-0325">Glycoprotein</keyword>
<name>A0ABQ8FLG0_9FUNG</name>
<dbReference type="InterPro" id="IPR052001">
    <property type="entry name" value="MHC-II_Gamma/Thyroglobulin"/>
</dbReference>
<accession>A0ABQ8FLG0</accession>
<keyword evidence="5" id="KW-0732">Signal</keyword>
<dbReference type="Gene3D" id="2.60.120.260">
    <property type="entry name" value="Galactose-binding domain-like"/>
    <property type="match status" value="11"/>
</dbReference>
<evidence type="ECO:0000256" key="2">
    <source>
        <dbReference type="ARBA" id="ARBA00022525"/>
    </source>
</evidence>
<evidence type="ECO:0000256" key="3">
    <source>
        <dbReference type="ARBA" id="ARBA00023180"/>
    </source>
</evidence>
<keyword evidence="2" id="KW-0964">Secreted</keyword>
<dbReference type="EMBL" id="JAFCIX010000102">
    <property type="protein sequence ID" value="KAH6598718.1"/>
    <property type="molecule type" value="Genomic_DNA"/>
</dbReference>
<organism evidence="6 7">
    <name type="scientific">Batrachochytrium salamandrivorans</name>
    <dbReference type="NCBI Taxonomy" id="1357716"/>
    <lineage>
        <taxon>Eukaryota</taxon>
        <taxon>Fungi</taxon>
        <taxon>Fungi incertae sedis</taxon>
        <taxon>Chytridiomycota</taxon>
        <taxon>Chytridiomycota incertae sedis</taxon>
        <taxon>Chytridiomycetes</taxon>
        <taxon>Rhizophydiales</taxon>
        <taxon>Rhizophydiales incertae sedis</taxon>
        <taxon>Batrachochytrium</taxon>
    </lineage>
</organism>
<protein>
    <submittedName>
        <fullName evidence="6">Uncharacterized protein</fullName>
    </submittedName>
</protein>
<sequence length="2061" mass="224904">MILSTYAWKALCAIGLAALAEAYSTHQISVTMVVDGAFELTINGECIKGPIPAPSLPSGQNVQTYTRVVQDDGPWVIAIQATDTGNLAGLFASVLVDGVPYSTTASLNNRFRMTSIPPTDYWKTDPRYDDRSWYTQTYDSCSPYNSVWGAMLPTLDNITDCQTARSMWYPDCRNAGTPAAPVTVYFRLVFGPPSTPIVFIPNPVPSHTLAITMAVDDYYNLNLDGQTASLPVSAISFQNVTTYTKTVLGDGPWMVSVHGHDGGAIAGFFAVVTLDGVPYSTTATSTNKFRMTPNTPNVGWDTSLTYDDSAWFTQTTDTCHDYASLWAGLLPTLDAKTRPQVARAMWYPDCYSVGANPVFKSMYFRLRVGGPKPPPIAVVPQPIPTHVLAITMAVDSNYEIIIDGFNSVQPLNPTSNQNVTTYTKTVSGDGPWVIAISGHDSGNLAGLFAYVTLDGIPYSTTATSNNKFRMTPNYPGNGWASNPNFNDATWFTQTTDTCTNYDDAWKTLIPLIDSKSAGQKPRAMWYPDCHSTGTPSSSATVFFRLVVTSSQGAPVAFVPNPVPSHVLAITMAVDDYYDLSLDGQTVSMPVSVTSFQNVATYTKTVYGDGPWMVSVHGHDGGTIAGFFAAVTLDGVPYSTTATSTNKFRMTPNTPGAGWGTSLTYDDSAWYTQTTDTCHDYASLWAGLLPTLDAKTSPQVARAMWYPDCYNVGANPVFKDMYFRLRVNSPKSPPVVFVPNPVPSHTLAITMAVDDYYDLNLDGQIVSTPVSVTSFQDVATYTKTVYGDGPWMVSVHGHDGGAIAGFFAVVTLDGVPYSTTATSTNKFRMTPNTPGAGWGTSLTYDDSAWYTQTTDTCHDYASLWAGLLPTLDAKTSPQVARAMWYPDCYNVGANPVFKDMYFRLRVNSPKSPPVVFVPNPVTSHTLAITMAVDDYYELNLDGQTVSMPVSVTSFQNVATYTKTVYGDGPWMVSVHGHDGGAIAGFFAVVTLDGVPYSTTATATNKFRMTPNTPNVGWDTSLTYDDSAWYTQTTDTCHDYASLWAGLLPTLDAKTSPQVARAMWYPDCYNVGANPVFKDMYFRLRVNSPKSPPVVFVPNPVKSHVLAITMAVDDYYELNLDGQTVSMPVSVTSFQNVATYTKTVYGDGPWMVSVHGHDGGAIAGFFAVVTLDGVPYSTTATATNKFRMTPNTPNVGWDTSLTYDDSAWFTQTTDTCHDYASLWAGLLPTLDAKTSPQVARAMWYPDCYNVGANPVFKDMYFRLRVNSPKSPPVVFVPNPIKSHTLAITMAVDDYYVLNLDGQIVSTPVSVTSFQDVATYTKTVYGDGPWMVSVHGHDGGAIAGFFAVVTLDGVPYSTTATSTNKFRMTPNTPSSGWDTSLTYDDSAWFTQTTDTCHDYASLWSTLLPTLDAKTSPQVARAMWYPDCYNVGATPVFKSMYFRLRVNSPKSPPVVFVPNPVKSHVLAITIDVDDNYDLNLDGQIVSTPVSVTSWQNVVTYTKTVYGDGPWLVSVHGHDIGTIAGLFAVVTLDGVPYSTTATSTNKFRMTPNTPGAGWDTSLTYDDSAWYTQTTETCHDYLPLWSDLLKIIDAKTSPQVARAMWYPNCRGTGTISAPKSMYFRLRVGAPSAPPLAFVPNPVPSHVIGITMAVDDNYTVIINGVAYTIPFSLTSYEIVTTYTKTVYGDGPWLITVQGQDIGNVAGLFAVVTIDGVPYSTTATPTNKFRMTPNAPAAGWNTDVYFNDAAWYTQTTDTCTDYNNQWPNLLPNLYAKTSPQVARAMWYHNCKNTGTMSAPKSMYFRLVVVGPRSVYTPPPLHPVGVHTLAITMALDDHYRLNLDGAVYTVPYSPTSWQNVQTYTKIAFGDGPWLITVQGQDIGNVAGLFAVVTLDGVPYSTTATPTNKFRMTPNIPAPGWNTNIYFNDASWYTQTADTCTSYNDQWTALLPNLDARTRPQVARSMWYPNCKNTGTLSAPKNMYFRLRVVNPKPLPLPPSQSKPVSGKPDSIASPPAYNQPSSASSSTPRSQYSVPVPANAEYVSSPPNTYRVKRSNRAGQHCAFDNVELL</sequence>
<comment type="subcellular location">
    <subcellularLocation>
        <location evidence="1">Secreted</location>
    </subcellularLocation>
</comment>
<feature type="compositionally biased region" description="Low complexity" evidence="4">
    <location>
        <begin position="2004"/>
        <end position="2024"/>
    </location>
</feature>
<evidence type="ECO:0000256" key="4">
    <source>
        <dbReference type="SAM" id="MobiDB-lite"/>
    </source>
</evidence>
<keyword evidence="7" id="KW-1185">Reference proteome</keyword>
<dbReference type="PANTHER" id="PTHR14093">
    <property type="entry name" value="HLA CLASS II GAMMA CHAIN"/>
    <property type="match status" value="1"/>
</dbReference>
<proteinExistence type="predicted"/>
<evidence type="ECO:0000313" key="7">
    <source>
        <dbReference type="Proteomes" id="UP001648503"/>
    </source>
</evidence>
<evidence type="ECO:0000256" key="5">
    <source>
        <dbReference type="SAM" id="SignalP"/>
    </source>
</evidence>
<dbReference type="PANTHER" id="PTHR14093:SF21">
    <property type="entry name" value="EXPRESSED PROTEIN"/>
    <property type="match status" value="1"/>
</dbReference>
<evidence type="ECO:0000313" key="6">
    <source>
        <dbReference type="EMBL" id="KAH6598718.1"/>
    </source>
</evidence>
<feature type="signal peptide" evidence="5">
    <location>
        <begin position="1"/>
        <end position="22"/>
    </location>
</feature>
<evidence type="ECO:0000256" key="1">
    <source>
        <dbReference type="ARBA" id="ARBA00004613"/>
    </source>
</evidence>
<gene>
    <name evidence="6" type="ORF">BASA50_003753</name>
</gene>
<comment type="caution">
    <text evidence="6">The sequence shown here is derived from an EMBL/GenBank/DDBJ whole genome shotgun (WGS) entry which is preliminary data.</text>
</comment>
<feature type="region of interest" description="Disordered" evidence="4">
    <location>
        <begin position="1985"/>
        <end position="2045"/>
    </location>
</feature>
<reference evidence="6 7" key="1">
    <citation type="submission" date="2021-02" db="EMBL/GenBank/DDBJ databases">
        <title>Variation within the Batrachochytrium salamandrivorans European outbreak.</title>
        <authorList>
            <person name="Kelly M."/>
            <person name="Pasmans F."/>
            <person name="Shea T.P."/>
            <person name="Munoz J.F."/>
            <person name="Carranza S."/>
            <person name="Cuomo C.A."/>
            <person name="Martel A."/>
        </authorList>
    </citation>
    <scope>NUCLEOTIDE SEQUENCE [LARGE SCALE GENOMIC DNA]</scope>
    <source>
        <strain evidence="6 7">AMFP18/2</strain>
    </source>
</reference>